<evidence type="ECO:0000256" key="2">
    <source>
        <dbReference type="ARBA" id="ARBA00012162"/>
    </source>
</evidence>
<dbReference type="Proteomes" id="UP000240509">
    <property type="component" value="Unassembled WGS sequence"/>
</dbReference>
<dbReference type="InterPro" id="IPR014777">
    <property type="entry name" value="4pyrrole_Mease_sub1"/>
</dbReference>
<evidence type="ECO:0000256" key="4">
    <source>
        <dbReference type="ARBA" id="ARBA00022603"/>
    </source>
</evidence>
<name>A0A2T4U2G0_9BACI</name>
<keyword evidence="11" id="KW-1185">Reference proteome</keyword>
<dbReference type="GO" id="GO:0032259">
    <property type="term" value="P:methylation"/>
    <property type="evidence" value="ECO:0007669"/>
    <property type="project" value="UniProtKB-KW"/>
</dbReference>
<evidence type="ECO:0000256" key="5">
    <source>
        <dbReference type="ARBA" id="ARBA00022679"/>
    </source>
</evidence>
<dbReference type="OrthoDB" id="9815856at2"/>
<dbReference type="NCBIfam" id="NF004790">
    <property type="entry name" value="PRK06136.1"/>
    <property type="match status" value="1"/>
</dbReference>
<dbReference type="InterPro" id="IPR035996">
    <property type="entry name" value="4pyrrol_Methylase_sf"/>
</dbReference>
<dbReference type="Gene3D" id="3.40.1010.10">
    <property type="entry name" value="Cobalt-precorrin-4 Transmethylase, Domain 1"/>
    <property type="match status" value="1"/>
</dbReference>
<dbReference type="Pfam" id="PF00590">
    <property type="entry name" value="TP_methylase"/>
    <property type="match status" value="1"/>
</dbReference>
<keyword evidence="7" id="KW-0627">Porphyrin biosynthesis</keyword>
<dbReference type="GO" id="GO:0004851">
    <property type="term" value="F:uroporphyrin-III C-methyltransferase activity"/>
    <property type="evidence" value="ECO:0007669"/>
    <property type="project" value="UniProtKB-EC"/>
</dbReference>
<dbReference type="InterPro" id="IPR006366">
    <property type="entry name" value="CobA/CysG_C"/>
</dbReference>
<dbReference type="PROSITE" id="PS00839">
    <property type="entry name" value="SUMT_1"/>
    <property type="match status" value="1"/>
</dbReference>
<dbReference type="FunFam" id="3.40.1010.10:FF:000001">
    <property type="entry name" value="Siroheme synthase"/>
    <property type="match status" value="1"/>
</dbReference>
<dbReference type="InterPro" id="IPR000878">
    <property type="entry name" value="4pyrrol_Mease"/>
</dbReference>
<evidence type="ECO:0000313" key="10">
    <source>
        <dbReference type="EMBL" id="PTL37583.1"/>
    </source>
</evidence>
<evidence type="ECO:0000259" key="9">
    <source>
        <dbReference type="Pfam" id="PF00590"/>
    </source>
</evidence>
<evidence type="ECO:0000256" key="1">
    <source>
        <dbReference type="ARBA" id="ARBA00005879"/>
    </source>
</evidence>
<feature type="domain" description="Tetrapyrrole methylase" evidence="9">
    <location>
        <begin position="5"/>
        <end position="219"/>
    </location>
</feature>
<reference evidence="10 11" key="1">
    <citation type="submission" date="2018-03" db="EMBL/GenBank/DDBJ databases">
        <title>Alkalicoccus saliphilus sp. nov., isolated from a mineral pool.</title>
        <authorList>
            <person name="Zhao B."/>
        </authorList>
    </citation>
    <scope>NUCLEOTIDE SEQUENCE [LARGE SCALE GENOMIC DNA]</scope>
    <source>
        <strain evidence="10 11">6AG</strain>
    </source>
</reference>
<dbReference type="AlphaFoldDB" id="A0A2T4U2G0"/>
<evidence type="ECO:0000256" key="8">
    <source>
        <dbReference type="ARBA" id="ARBA00079776"/>
    </source>
</evidence>
<dbReference type="FunFam" id="3.30.950.10:FF:000001">
    <property type="entry name" value="Siroheme synthase"/>
    <property type="match status" value="1"/>
</dbReference>
<dbReference type="PANTHER" id="PTHR45790">
    <property type="entry name" value="SIROHEME SYNTHASE-RELATED"/>
    <property type="match status" value="1"/>
</dbReference>
<evidence type="ECO:0000256" key="6">
    <source>
        <dbReference type="ARBA" id="ARBA00022691"/>
    </source>
</evidence>
<dbReference type="NCBIfam" id="TIGR01469">
    <property type="entry name" value="cobA_cysG_Cterm"/>
    <property type="match status" value="1"/>
</dbReference>
<sequence>MRKGKVYLIGAGPGDADLITVRGKELLEKAECIVYDRLINRELLKYVPAGAEKIYCGKWSGFHLMKQEDIQEALVDRAEKGKVVVRLKGGDPSIFGRVGEEAQLCAEKGIAFEMVPGISSGTAAPAYAGIPLTHRDYSSSVAFVTGHACEGSRNEAPGVQWKELGRGVDTLVIYMGVKNLPDIQEKLLVGGKESTTPVAFIQQGTTAAQKTYTTTLAEAVRTAEEVQLTSPAVIVVGEVVKLHDQLSWFENQENRSDKMPFVHVI</sequence>
<evidence type="ECO:0000256" key="7">
    <source>
        <dbReference type="ARBA" id="ARBA00023244"/>
    </source>
</evidence>
<dbReference type="EMBL" id="PZJJ01000042">
    <property type="protein sequence ID" value="PTL37583.1"/>
    <property type="molecule type" value="Genomic_DNA"/>
</dbReference>
<evidence type="ECO:0000256" key="3">
    <source>
        <dbReference type="ARBA" id="ARBA00018323"/>
    </source>
</evidence>
<keyword evidence="4 10" id="KW-0489">Methyltransferase</keyword>
<protein>
    <recommendedName>
        <fullName evidence="3">Uroporphyrinogen-III C-methyltransferase</fullName>
        <ecNumber evidence="2">2.1.1.107</ecNumber>
    </recommendedName>
    <alternativeName>
        <fullName evidence="8">Uroporphyrinogen III methylase</fullName>
    </alternativeName>
</protein>
<dbReference type="InterPro" id="IPR014776">
    <property type="entry name" value="4pyrrole_Mease_sub2"/>
</dbReference>
<organism evidence="10 11">
    <name type="scientific">Alkalicoccus saliphilus</name>
    <dbReference type="NCBI Taxonomy" id="200989"/>
    <lineage>
        <taxon>Bacteria</taxon>
        <taxon>Bacillati</taxon>
        <taxon>Bacillota</taxon>
        <taxon>Bacilli</taxon>
        <taxon>Bacillales</taxon>
        <taxon>Bacillaceae</taxon>
        <taxon>Alkalicoccus</taxon>
    </lineage>
</organism>
<dbReference type="SUPFAM" id="SSF53790">
    <property type="entry name" value="Tetrapyrrole methylase"/>
    <property type="match status" value="1"/>
</dbReference>
<accession>A0A2T4U2G0</accession>
<dbReference type="EC" id="2.1.1.107" evidence="2"/>
<keyword evidence="5 10" id="KW-0808">Transferase</keyword>
<dbReference type="GO" id="GO:0019354">
    <property type="term" value="P:siroheme biosynthetic process"/>
    <property type="evidence" value="ECO:0007669"/>
    <property type="project" value="InterPro"/>
</dbReference>
<dbReference type="InterPro" id="IPR003043">
    <property type="entry name" value="Uropor_MeTrfase_CS"/>
</dbReference>
<comment type="similarity">
    <text evidence="1">Belongs to the precorrin methyltransferase family.</text>
</comment>
<proteinExistence type="inferred from homology"/>
<dbReference type="PANTHER" id="PTHR45790:SF3">
    <property type="entry name" value="S-ADENOSYL-L-METHIONINE-DEPENDENT UROPORPHYRINOGEN III METHYLTRANSFERASE, CHLOROPLASTIC"/>
    <property type="match status" value="1"/>
</dbReference>
<dbReference type="Gene3D" id="3.30.950.10">
    <property type="entry name" value="Methyltransferase, Cobalt-precorrin-4 Transmethylase, Domain 2"/>
    <property type="match status" value="1"/>
</dbReference>
<dbReference type="InterPro" id="IPR050161">
    <property type="entry name" value="Siro_Cobalamin_biosynth"/>
</dbReference>
<keyword evidence="6" id="KW-0949">S-adenosyl-L-methionine</keyword>
<evidence type="ECO:0000313" key="11">
    <source>
        <dbReference type="Proteomes" id="UP000240509"/>
    </source>
</evidence>
<dbReference type="CDD" id="cd11642">
    <property type="entry name" value="SUMT"/>
    <property type="match status" value="1"/>
</dbReference>
<comment type="caution">
    <text evidence="10">The sequence shown here is derived from an EMBL/GenBank/DDBJ whole genome shotgun (WGS) entry which is preliminary data.</text>
</comment>
<dbReference type="RefSeq" id="WP_107586172.1">
    <property type="nucleotide sequence ID" value="NZ_PZJJ01000042.1"/>
</dbReference>
<gene>
    <name evidence="10" type="primary">cobA</name>
    <name evidence="10" type="ORF">C6Y45_15715</name>
</gene>